<sequence length="84" mass="9488">MESYVMRRLGEISPTQRQVDAPRRAARDNSAQCAAVSAAGRTSFERVLYAPEGRTRVRPRNWADQSLTVCQHITVIAIAMERKQ</sequence>
<evidence type="ECO:0000256" key="1">
    <source>
        <dbReference type="SAM" id="MobiDB-lite"/>
    </source>
</evidence>
<accession>A0ABN8IZC9</accession>
<dbReference type="Proteomes" id="UP000837857">
    <property type="component" value="Chromosome 6"/>
</dbReference>
<name>A0ABN8IZC9_9NEOP</name>
<feature type="non-terminal residue" evidence="2">
    <location>
        <position position="1"/>
    </location>
</feature>
<gene>
    <name evidence="2" type="ORF">IPOD504_LOCUS15300</name>
</gene>
<feature type="region of interest" description="Disordered" evidence="1">
    <location>
        <begin position="1"/>
        <end position="25"/>
    </location>
</feature>
<proteinExistence type="predicted"/>
<reference evidence="2" key="1">
    <citation type="submission" date="2022-03" db="EMBL/GenBank/DDBJ databases">
        <authorList>
            <person name="Martin H S."/>
        </authorList>
    </citation>
    <scope>NUCLEOTIDE SEQUENCE</scope>
</reference>
<keyword evidence="3" id="KW-1185">Reference proteome</keyword>
<protein>
    <submittedName>
        <fullName evidence="2">Uncharacterized protein</fullName>
    </submittedName>
</protein>
<evidence type="ECO:0000313" key="2">
    <source>
        <dbReference type="EMBL" id="CAH2071857.1"/>
    </source>
</evidence>
<evidence type="ECO:0000313" key="3">
    <source>
        <dbReference type="Proteomes" id="UP000837857"/>
    </source>
</evidence>
<dbReference type="EMBL" id="OW152818">
    <property type="protein sequence ID" value="CAH2071857.1"/>
    <property type="molecule type" value="Genomic_DNA"/>
</dbReference>
<organism evidence="2 3">
    <name type="scientific">Iphiclides podalirius</name>
    <name type="common">scarce swallowtail</name>
    <dbReference type="NCBI Taxonomy" id="110791"/>
    <lineage>
        <taxon>Eukaryota</taxon>
        <taxon>Metazoa</taxon>
        <taxon>Ecdysozoa</taxon>
        <taxon>Arthropoda</taxon>
        <taxon>Hexapoda</taxon>
        <taxon>Insecta</taxon>
        <taxon>Pterygota</taxon>
        <taxon>Neoptera</taxon>
        <taxon>Endopterygota</taxon>
        <taxon>Lepidoptera</taxon>
        <taxon>Glossata</taxon>
        <taxon>Ditrysia</taxon>
        <taxon>Papilionoidea</taxon>
        <taxon>Papilionidae</taxon>
        <taxon>Papilioninae</taxon>
        <taxon>Iphiclides</taxon>
    </lineage>
</organism>